<evidence type="ECO:0000256" key="6">
    <source>
        <dbReference type="SAM" id="Phobius"/>
    </source>
</evidence>
<feature type="transmembrane region" description="Helical" evidence="6">
    <location>
        <begin position="226"/>
        <end position="246"/>
    </location>
</feature>
<dbReference type="PANTHER" id="PTHR10283:SF82">
    <property type="entry name" value="SOLUTE CARRIER FAMILY 13 MEMBER 2"/>
    <property type="match status" value="1"/>
</dbReference>
<keyword evidence="4 6" id="KW-1133">Transmembrane helix</keyword>
<dbReference type="GO" id="GO:0005886">
    <property type="term" value="C:plasma membrane"/>
    <property type="evidence" value="ECO:0007669"/>
    <property type="project" value="TreeGrafter"/>
</dbReference>
<feature type="non-terminal residue" evidence="7">
    <location>
        <position position="1"/>
    </location>
</feature>
<dbReference type="AlphaFoldDB" id="A0A382KJ59"/>
<proteinExistence type="predicted"/>
<keyword evidence="3 6" id="KW-0812">Transmembrane</keyword>
<evidence type="ECO:0000256" key="2">
    <source>
        <dbReference type="ARBA" id="ARBA00022448"/>
    </source>
</evidence>
<sequence>IGGMGTLIGTGTNVFLASFMESELQRDISFAGWMRLGVPLVILLLPLTWILLTRIIFPLPSKPQKENQVPLPDLGAWSSAERRVFAVFCLAVIGWVGAPLLVRLPLLGNLSDPGVAMVCMLLLFLIPDGRDQGTALMDWDTAVKLPWGVLLLLGGGLALAGAIEASGIGTALGVVSAGLRDVPPILIVAFSVTLMSFLTELTSNLASTATLVPVLAAMADGIGVDPLVLVIPTALAASCAFMLPVATPPNTIVFGSGMLRIPDMVRAGIWINILGILVMSLLAYPLVGILF</sequence>
<keyword evidence="2" id="KW-0813">Transport</keyword>
<dbReference type="InterPro" id="IPR001898">
    <property type="entry name" value="SLC13A/DASS"/>
</dbReference>
<accession>A0A382KJ59</accession>
<evidence type="ECO:0000256" key="4">
    <source>
        <dbReference type="ARBA" id="ARBA00022989"/>
    </source>
</evidence>
<dbReference type="EMBL" id="UINC01080893">
    <property type="protein sequence ID" value="SVC24259.1"/>
    <property type="molecule type" value="Genomic_DNA"/>
</dbReference>
<feature type="transmembrane region" description="Helical" evidence="6">
    <location>
        <begin position="267"/>
        <end position="287"/>
    </location>
</feature>
<feature type="transmembrane region" description="Helical" evidence="6">
    <location>
        <begin position="36"/>
        <end position="57"/>
    </location>
</feature>
<protein>
    <recommendedName>
        <fullName evidence="8">Citrate transporter-like domain-containing protein</fullName>
    </recommendedName>
</protein>
<evidence type="ECO:0000313" key="7">
    <source>
        <dbReference type="EMBL" id="SVC24259.1"/>
    </source>
</evidence>
<keyword evidence="5 6" id="KW-0472">Membrane</keyword>
<reference evidence="7" key="1">
    <citation type="submission" date="2018-05" db="EMBL/GenBank/DDBJ databases">
        <authorList>
            <person name="Lanie J.A."/>
            <person name="Ng W.-L."/>
            <person name="Kazmierczak K.M."/>
            <person name="Andrzejewski T.M."/>
            <person name="Davidsen T.M."/>
            <person name="Wayne K.J."/>
            <person name="Tettelin H."/>
            <person name="Glass J.I."/>
            <person name="Rusch D."/>
            <person name="Podicherti R."/>
            <person name="Tsui H.-C.T."/>
            <person name="Winkler M.E."/>
        </authorList>
    </citation>
    <scope>NUCLEOTIDE SEQUENCE</scope>
</reference>
<organism evidence="7">
    <name type="scientific">marine metagenome</name>
    <dbReference type="NCBI Taxonomy" id="408172"/>
    <lineage>
        <taxon>unclassified sequences</taxon>
        <taxon>metagenomes</taxon>
        <taxon>ecological metagenomes</taxon>
    </lineage>
</organism>
<feature type="transmembrane region" description="Helical" evidence="6">
    <location>
        <begin position="147"/>
        <end position="173"/>
    </location>
</feature>
<feature type="transmembrane region" description="Helical" evidence="6">
    <location>
        <begin position="185"/>
        <end position="206"/>
    </location>
</feature>
<dbReference type="PANTHER" id="PTHR10283">
    <property type="entry name" value="SOLUTE CARRIER FAMILY 13 MEMBER"/>
    <property type="match status" value="1"/>
</dbReference>
<gene>
    <name evidence="7" type="ORF">METZ01_LOCUS277113</name>
</gene>
<feature type="transmembrane region" description="Helical" evidence="6">
    <location>
        <begin position="84"/>
        <end position="102"/>
    </location>
</feature>
<name>A0A382KJ59_9ZZZZ</name>
<feature type="transmembrane region" description="Helical" evidence="6">
    <location>
        <begin position="109"/>
        <end position="127"/>
    </location>
</feature>
<evidence type="ECO:0000256" key="1">
    <source>
        <dbReference type="ARBA" id="ARBA00004141"/>
    </source>
</evidence>
<dbReference type="PROSITE" id="PS01271">
    <property type="entry name" value="NA_SULFATE"/>
    <property type="match status" value="1"/>
</dbReference>
<comment type="subcellular location">
    <subcellularLocation>
        <location evidence="1">Membrane</location>
        <topology evidence="1">Multi-pass membrane protein</topology>
    </subcellularLocation>
</comment>
<evidence type="ECO:0000256" key="5">
    <source>
        <dbReference type="ARBA" id="ARBA00023136"/>
    </source>
</evidence>
<dbReference type="InterPro" id="IPR031312">
    <property type="entry name" value="Na/sul_symport_CS"/>
</dbReference>
<evidence type="ECO:0000256" key="3">
    <source>
        <dbReference type="ARBA" id="ARBA00022692"/>
    </source>
</evidence>
<evidence type="ECO:0008006" key="8">
    <source>
        <dbReference type="Google" id="ProtNLM"/>
    </source>
</evidence>
<dbReference type="GO" id="GO:0015141">
    <property type="term" value="F:succinate transmembrane transporter activity"/>
    <property type="evidence" value="ECO:0007669"/>
    <property type="project" value="UniProtKB-ARBA"/>
</dbReference>
<dbReference type="Pfam" id="PF00939">
    <property type="entry name" value="Na_sulph_symp"/>
    <property type="match status" value="1"/>
</dbReference>